<dbReference type="InterPro" id="IPR013785">
    <property type="entry name" value="Aldolase_TIM"/>
</dbReference>
<dbReference type="InterPro" id="IPR000887">
    <property type="entry name" value="Aldlse_KDPG_KHG"/>
</dbReference>
<dbReference type="PANTHER" id="PTHR30246:SF1">
    <property type="entry name" value="2-DEHYDRO-3-DEOXY-6-PHOSPHOGALACTONATE ALDOLASE-RELATED"/>
    <property type="match status" value="1"/>
</dbReference>
<keyword evidence="5" id="KW-0119">Carbohydrate metabolism</keyword>
<evidence type="ECO:0000313" key="7">
    <source>
        <dbReference type="Proteomes" id="UP000199031"/>
    </source>
</evidence>
<dbReference type="GO" id="GO:0016829">
    <property type="term" value="F:lyase activity"/>
    <property type="evidence" value="ECO:0007669"/>
    <property type="project" value="UniProtKB-KW"/>
</dbReference>
<dbReference type="OrthoDB" id="9802667at2"/>
<dbReference type="AlphaFoldDB" id="A0A1I5R7P2"/>
<dbReference type="Gene3D" id="3.20.20.70">
    <property type="entry name" value="Aldolase class I"/>
    <property type="match status" value="1"/>
</dbReference>
<evidence type="ECO:0000256" key="3">
    <source>
        <dbReference type="ARBA" id="ARBA00011233"/>
    </source>
</evidence>
<accession>A0A1I5R7P2</accession>
<dbReference type="Proteomes" id="UP000199031">
    <property type="component" value="Unassembled WGS sequence"/>
</dbReference>
<gene>
    <name evidence="6" type="ORF">SAMN05444277_101108</name>
</gene>
<evidence type="ECO:0000256" key="2">
    <source>
        <dbReference type="ARBA" id="ARBA00006906"/>
    </source>
</evidence>
<sequence length="208" mass="21816">MTSLSQIFEHKIVAILRGMPPAEITNIANALYDGGIRLLEITLNSDDALPAIEQLNHQFKNKMLIGAGTVIDETDAKNAIAAGAAFLISPSLDMQVIKAAKDAGIVSIPGAFTPTEIVAAHKNGADIIKIFPCLNADYVKNILAPLNFIKVMPTGGIDASNIQTFAEAGAVAFGIGSALVSSKATVNKTYLETITTKAKQLVTALQAI</sequence>
<name>A0A1I5R7P2_9BACT</name>
<reference evidence="6 7" key="1">
    <citation type="submission" date="2016-10" db="EMBL/GenBank/DDBJ databases">
        <authorList>
            <person name="de Groot N.N."/>
        </authorList>
    </citation>
    <scope>NUCLEOTIDE SEQUENCE [LARGE SCALE GENOMIC DNA]</scope>
    <source>
        <strain evidence="6 7">DSM 28286</strain>
    </source>
</reference>
<comment type="pathway">
    <text evidence="1">Carbohydrate acid metabolism.</text>
</comment>
<dbReference type="STRING" id="1465490.SAMN05444277_101108"/>
<dbReference type="Pfam" id="PF01081">
    <property type="entry name" value="Aldolase"/>
    <property type="match status" value="1"/>
</dbReference>
<evidence type="ECO:0000313" key="6">
    <source>
        <dbReference type="EMBL" id="SFP54311.1"/>
    </source>
</evidence>
<dbReference type="PANTHER" id="PTHR30246">
    <property type="entry name" value="2-KETO-3-DEOXY-6-PHOSPHOGLUCONATE ALDOLASE"/>
    <property type="match status" value="1"/>
</dbReference>
<comment type="subunit">
    <text evidence="3">Homotrimer.</text>
</comment>
<evidence type="ECO:0000256" key="5">
    <source>
        <dbReference type="ARBA" id="ARBA00023277"/>
    </source>
</evidence>
<protein>
    <submittedName>
        <fullName evidence="6">2-dehydro-3-deoxyphosphogluconate aldolase / (4S)-4-hydroxy-2-oxoglutarate aldolase</fullName>
    </submittedName>
</protein>
<dbReference type="CDD" id="cd00452">
    <property type="entry name" value="KDPG_aldolase"/>
    <property type="match status" value="1"/>
</dbReference>
<dbReference type="RefSeq" id="WP_090653462.1">
    <property type="nucleotide sequence ID" value="NZ_FOXQ01000001.1"/>
</dbReference>
<comment type="similarity">
    <text evidence="2">Belongs to the KHG/KDPG aldolase family.</text>
</comment>
<evidence type="ECO:0000256" key="4">
    <source>
        <dbReference type="ARBA" id="ARBA00023239"/>
    </source>
</evidence>
<dbReference type="NCBIfam" id="TIGR01182">
    <property type="entry name" value="eda"/>
    <property type="match status" value="1"/>
</dbReference>
<organism evidence="6 7">
    <name type="scientific">Parafilimonas terrae</name>
    <dbReference type="NCBI Taxonomy" id="1465490"/>
    <lineage>
        <taxon>Bacteria</taxon>
        <taxon>Pseudomonadati</taxon>
        <taxon>Bacteroidota</taxon>
        <taxon>Chitinophagia</taxon>
        <taxon>Chitinophagales</taxon>
        <taxon>Chitinophagaceae</taxon>
        <taxon>Parafilimonas</taxon>
    </lineage>
</organism>
<evidence type="ECO:0000256" key="1">
    <source>
        <dbReference type="ARBA" id="ARBA00004761"/>
    </source>
</evidence>
<keyword evidence="4" id="KW-0456">Lyase</keyword>
<keyword evidence="7" id="KW-1185">Reference proteome</keyword>
<dbReference type="SUPFAM" id="SSF51569">
    <property type="entry name" value="Aldolase"/>
    <property type="match status" value="1"/>
</dbReference>
<dbReference type="EMBL" id="FOXQ01000001">
    <property type="protein sequence ID" value="SFP54311.1"/>
    <property type="molecule type" value="Genomic_DNA"/>
</dbReference>
<proteinExistence type="inferred from homology"/>